<keyword evidence="3" id="KW-1185">Reference proteome</keyword>
<dbReference type="PATRIC" id="fig|1603606.3.peg.3297"/>
<accession>A0A0M3QGG6</accession>
<reference evidence="2 3" key="1">
    <citation type="submission" date="2015-07" db="EMBL/GenBank/DDBJ databases">
        <title>Isolation and Genomic Characterization of a Novel Halophilic Metal-Reducing Deltaproteobacterium from the Deep Subsurface.</title>
        <authorList>
            <person name="Badalamenti J.P."/>
            <person name="Summers Z.M."/>
            <person name="Gralnick J.A."/>
            <person name="Bond D.R."/>
        </authorList>
    </citation>
    <scope>NUCLEOTIDE SEQUENCE [LARGE SCALE GENOMIC DNA]</scope>
    <source>
        <strain evidence="2 3">WTL</strain>
    </source>
</reference>
<evidence type="ECO:0000313" key="3">
    <source>
        <dbReference type="Proteomes" id="UP000057158"/>
    </source>
</evidence>
<organism evidence="2 3">
    <name type="scientific">Desulfuromonas soudanensis</name>
    <dbReference type="NCBI Taxonomy" id="1603606"/>
    <lineage>
        <taxon>Bacteria</taxon>
        <taxon>Pseudomonadati</taxon>
        <taxon>Thermodesulfobacteriota</taxon>
        <taxon>Desulfuromonadia</taxon>
        <taxon>Desulfuromonadales</taxon>
        <taxon>Desulfuromonadaceae</taxon>
        <taxon>Desulfuromonas</taxon>
    </lineage>
</organism>
<dbReference type="Proteomes" id="UP000057158">
    <property type="component" value="Chromosome"/>
</dbReference>
<feature type="region of interest" description="Disordered" evidence="1">
    <location>
        <begin position="1"/>
        <end position="21"/>
    </location>
</feature>
<feature type="region of interest" description="Disordered" evidence="1">
    <location>
        <begin position="153"/>
        <end position="211"/>
    </location>
</feature>
<feature type="compositionally biased region" description="Pro residues" evidence="1">
    <location>
        <begin position="74"/>
        <end position="89"/>
    </location>
</feature>
<feature type="compositionally biased region" description="Low complexity" evidence="1">
    <location>
        <begin position="47"/>
        <end position="58"/>
    </location>
</feature>
<protein>
    <submittedName>
        <fullName evidence="2">Uncharacterized protein</fullName>
    </submittedName>
</protein>
<dbReference type="KEGG" id="des:DSOUD_3057"/>
<feature type="region of interest" description="Disordered" evidence="1">
    <location>
        <begin position="38"/>
        <end position="134"/>
    </location>
</feature>
<dbReference type="EMBL" id="CP010802">
    <property type="protein sequence ID" value="ALC17783.1"/>
    <property type="molecule type" value="Genomic_DNA"/>
</dbReference>
<gene>
    <name evidence="2" type="ORF">DSOUD_3057</name>
</gene>
<evidence type="ECO:0000313" key="2">
    <source>
        <dbReference type="EMBL" id="ALC17783.1"/>
    </source>
</evidence>
<evidence type="ECO:0000256" key="1">
    <source>
        <dbReference type="SAM" id="MobiDB-lite"/>
    </source>
</evidence>
<feature type="compositionally biased region" description="Basic and acidic residues" evidence="1">
    <location>
        <begin position="1"/>
        <end position="18"/>
    </location>
</feature>
<proteinExistence type="predicted"/>
<sequence>MRSNKAEIKCPECGRKIPPETGNLLRKVVKCSKCGMTIRLGSETETSSLSPRSAALSREVSPSANPAPLRAVASPPPAPAAPVPSPLRPAPEERSAAPPPPSPPVAEKSPAPLSAEKTPPPEMGAVEPAVKPVPVEPAAVRGLARLEMGFADLDPPSAAAAGGEIEEEDKAPLVGSSPPSGEEGAGGADEGEPELVIAEADAPRESAAPSTPNPMATIVAQIDGQFGAGYAQNHPELIGPLLQAALADTTNQQILRRLDEIDRRLLRLEETLVRLPH</sequence>
<dbReference type="AlphaFoldDB" id="A0A0M3QGG6"/>
<name>A0A0M3QGG6_9BACT</name>
<feature type="compositionally biased region" description="Low complexity" evidence="1">
    <location>
        <begin position="125"/>
        <end position="134"/>
    </location>
</feature>
<dbReference type="RefSeq" id="WP_053551767.1">
    <property type="nucleotide sequence ID" value="NZ_CP010802.1"/>
</dbReference>